<name>A0A835VV76_9CHLO</name>
<dbReference type="Proteomes" id="UP000613740">
    <property type="component" value="Unassembled WGS sequence"/>
</dbReference>
<comment type="caution">
    <text evidence="1">The sequence shown here is derived from an EMBL/GenBank/DDBJ whole genome shotgun (WGS) entry which is preliminary data.</text>
</comment>
<evidence type="ECO:0000313" key="1">
    <source>
        <dbReference type="EMBL" id="KAG2426371.1"/>
    </source>
</evidence>
<keyword evidence="2" id="KW-1185">Reference proteome</keyword>
<dbReference type="PANTHER" id="PTHR37201:SF1">
    <property type="entry name" value="WD REPEAT PROTEIN"/>
    <property type="match status" value="1"/>
</dbReference>
<sequence length="328" mass="35979">MSVMDELRPLNPSAYNAFYELWTRIAKIPPEERHRLLDELEPGSLRSVWKASMARYVLNEAASLELFSDASVWDDFPTRRGQIFEYEGRCERYELGGSSSIAGVGGGVSFSSAVRGAPSSVRLEVDSNRSAALGSAAGSSVWLRPAAGSFDVPVSRFKQLFFVPPPLEEYGTEAAAGSGAGVTLPTVYSKVALPLLGPVDRWWEPLYCRLHVELTLTPLQADAGADVLLLYPADPLCSGEEQRQTQPDDVEAPAQPWHLVGRAWVPPGPYWPAPDPASYPASPFSGSPRDYMRVVGPGVYVGCAYREGPSPGELRDENFVYFMLVRRY</sequence>
<proteinExistence type="predicted"/>
<accession>A0A835VV76</accession>
<dbReference type="OrthoDB" id="547623at2759"/>
<dbReference type="AlphaFoldDB" id="A0A835VV76"/>
<organism evidence="1 2">
    <name type="scientific">Chlamydomonas schloesseri</name>
    <dbReference type="NCBI Taxonomy" id="2026947"/>
    <lineage>
        <taxon>Eukaryota</taxon>
        <taxon>Viridiplantae</taxon>
        <taxon>Chlorophyta</taxon>
        <taxon>core chlorophytes</taxon>
        <taxon>Chlorophyceae</taxon>
        <taxon>CS clade</taxon>
        <taxon>Chlamydomonadales</taxon>
        <taxon>Chlamydomonadaceae</taxon>
        <taxon>Chlamydomonas</taxon>
    </lineage>
</organism>
<reference evidence="1" key="1">
    <citation type="journal article" date="2020" name="bioRxiv">
        <title>Comparative genomics of Chlamydomonas.</title>
        <authorList>
            <person name="Craig R.J."/>
            <person name="Hasan A.R."/>
            <person name="Ness R.W."/>
            <person name="Keightley P.D."/>
        </authorList>
    </citation>
    <scope>NUCLEOTIDE SEQUENCE</scope>
    <source>
        <strain evidence="1">CCAP 11/173</strain>
    </source>
</reference>
<protein>
    <submittedName>
        <fullName evidence="1">Uncharacterized protein</fullName>
    </submittedName>
</protein>
<dbReference type="PANTHER" id="PTHR37201">
    <property type="entry name" value="WD REPEAT PROTEIN"/>
    <property type="match status" value="1"/>
</dbReference>
<gene>
    <name evidence="1" type="ORF">HYH02_014799</name>
</gene>
<dbReference type="EMBL" id="JAEHOD010000107">
    <property type="protein sequence ID" value="KAG2426371.1"/>
    <property type="molecule type" value="Genomic_DNA"/>
</dbReference>
<evidence type="ECO:0000313" key="2">
    <source>
        <dbReference type="Proteomes" id="UP000613740"/>
    </source>
</evidence>